<keyword evidence="1" id="KW-0175">Coiled coil</keyword>
<comment type="caution">
    <text evidence="2">The sequence shown here is derived from an EMBL/GenBank/DDBJ whole genome shotgun (WGS) entry which is preliminary data.</text>
</comment>
<protein>
    <submittedName>
        <fullName evidence="2">Uncharacterized protein</fullName>
    </submittedName>
</protein>
<evidence type="ECO:0000256" key="1">
    <source>
        <dbReference type="SAM" id="Coils"/>
    </source>
</evidence>
<sequence>MATYGRKEDQLAYSMEALDITSMRPDIKAAKDANALIKSKLGYRDEDELDTGVQKVQPLPFLDEEILKYHAQIRESVTPAQRVNDKVPSQVLQKVDRATAMAKEGETSLFKASQLLEFTFEAYQYARGAAQDKYDLKRNSEQHLSKFGEGFENMLKYRLEADLTKAAVELDNCQRSLERALEGSKGDVCSQEARARDEDAVIEDSSLKESHEQVKEMVRVEKSELHTIGEQCLKDMRTIDEELRTLKQRKNRVEEQCKIEDAKRAKQLKENREEQRVLEERLRILRLEEARLVKEREMEEQLQHTADETYAATERDILGWRGKIEHLRARTETSLGVMTCMEECTDVIMEDAKRKKRMWKERLRETAVESLWILRETLLIKGAAFMMVLEDNKSNAAESTKLIAHYEGEKISAARSGFAPRVDDAKRCIEQYKGARVEYEQKSAESSDIIKTIREEMGTLDEKLHSLRPGLKRDTLENRYEELKQKKGQAFSVMSIDGIVFSFYHRLPQ</sequence>
<organism evidence="2 3">
    <name type="scientific">Geodia barretti</name>
    <name type="common">Barrett's horny sponge</name>
    <dbReference type="NCBI Taxonomy" id="519541"/>
    <lineage>
        <taxon>Eukaryota</taxon>
        <taxon>Metazoa</taxon>
        <taxon>Porifera</taxon>
        <taxon>Demospongiae</taxon>
        <taxon>Heteroscleromorpha</taxon>
        <taxon>Tetractinellida</taxon>
        <taxon>Astrophorina</taxon>
        <taxon>Geodiidae</taxon>
        <taxon>Geodia</taxon>
    </lineage>
</organism>
<name>A0AA35SVR0_GEOBA</name>
<keyword evidence="3" id="KW-1185">Reference proteome</keyword>
<gene>
    <name evidence="2" type="ORF">GBAR_LOCUS20709</name>
</gene>
<dbReference type="AlphaFoldDB" id="A0AA35SVR0"/>
<reference evidence="2" key="1">
    <citation type="submission" date="2023-03" db="EMBL/GenBank/DDBJ databases">
        <authorList>
            <person name="Steffen K."/>
            <person name="Cardenas P."/>
        </authorList>
    </citation>
    <scope>NUCLEOTIDE SEQUENCE</scope>
</reference>
<dbReference type="EMBL" id="CASHTH010002909">
    <property type="protein sequence ID" value="CAI8036990.1"/>
    <property type="molecule type" value="Genomic_DNA"/>
</dbReference>
<accession>A0AA35SVR0</accession>
<dbReference type="Proteomes" id="UP001174909">
    <property type="component" value="Unassembled WGS sequence"/>
</dbReference>
<evidence type="ECO:0000313" key="3">
    <source>
        <dbReference type="Proteomes" id="UP001174909"/>
    </source>
</evidence>
<feature type="coiled-coil region" evidence="1">
    <location>
        <begin position="236"/>
        <end position="288"/>
    </location>
</feature>
<proteinExistence type="predicted"/>
<evidence type="ECO:0000313" key="2">
    <source>
        <dbReference type="EMBL" id="CAI8036990.1"/>
    </source>
</evidence>